<reference evidence="1 2" key="1">
    <citation type="journal article" date="2015" name="Genome Announc.">
        <title>Expanding the biotechnology potential of lactobacilli through comparative genomics of 213 strains and associated genera.</title>
        <authorList>
            <person name="Sun Z."/>
            <person name="Harris H.M."/>
            <person name="McCann A."/>
            <person name="Guo C."/>
            <person name="Argimon S."/>
            <person name="Zhang W."/>
            <person name="Yang X."/>
            <person name="Jeffery I.B."/>
            <person name="Cooney J.C."/>
            <person name="Kagawa T.F."/>
            <person name="Liu W."/>
            <person name="Song Y."/>
            <person name="Salvetti E."/>
            <person name="Wrobel A."/>
            <person name="Rasinkangas P."/>
            <person name="Parkhill J."/>
            <person name="Rea M.C."/>
            <person name="O'Sullivan O."/>
            <person name="Ritari J."/>
            <person name="Douillard F.P."/>
            <person name="Paul Ross R."/>
            <person name="Yang R."/>
            <person name="Briner A.E."/>
            <person name="Felis G.E."/>
            <person name="de Vos W.M."/>
            <person name="Barrangou R."/>
            <person name="Klaenhammer T.R."/>
            <person name="Caufield P.W."/>
            <person name="Cui Y."/>
            <person name="Zhang H."/>
            <person name="O'Toole P.W."/>
        </authorList>
    </citation>
    <scope>NUCLEOTIDE SEQUENCE [LARGE SCALE GENOMIC DNA]</scope>
    <source>
        <strain evidence="1 2">DSM 20515</strain>
    </source>
</reference>
<dbReference type="AlphaFoldDB" id="A0A0R2BDF2"/>
<evidence type="ECO:0000313" key="2">
    <source>
        <dbReference type="Proteomes" id="UP000051845"/>
    </source>
</evidence>
<proteinExistence type="predicted"/>
<dbReference type="STRING" id="33960.TY91_07725"/>
<dbReference type="PATRIC" id="fig|1423733.4.peg.539"/>
<gene>
    <name evidence="1" type="ORF">FC82_GL000517</name>
</gene>
<dbReference type="RefSeq" id="WP_054758542.1">
    <property type="nucleotide sequence ID" value="NZ_AYYR01000013.1"/>
</dbReference>
<dbReference type="Proteomes" id="UP000051845">
    <property type="component" value="Unassembled WGS sequence"/>
</dbReference>
<evidence type="ECO:0000313" key="1">
    <source>
        <dbReference type="EMBL" id="KRM77272.1"/>
    </source>
</evidence>
<dbReference type="EMBL" id="AYYR01000013">
    <property type="protein sequence ID" value="KRM77272.1"/>
    <property type="molecule type" value="Genomic_DNA"/>
</dbReference>
<name>A0A0R2BDF2_SECCO</name>
<sequence length="140" mass="15577">MALQKHFDFGGATHHSGGSKSAAKKTLSAYWDYILGQSSRLPETLTVADLKSFKDTIETHGNKLINSYQVSGGGFVAPLQGFIRESNDFLNQFLLTGDNQLLAPDTALDADKKAFMLQFEHHVNALIRHYETVISHYHPE</sequence>
<protein>
    <submittedName>
        <fullName evidence="1">Uncharacterized protein</fullName>
    </submittedName>
</protein>
<accession>A0A0R2BDF2</accession>
<comment type="caution">
    <text evidence="1">The sequence shown here is derived from an EMBL/GenBank/DDBJ whole genome shotgun (WGS) entry which is preliminary data.</text>
</comment>
<organism evidence="1 2">
    <name type="scientific">Secundilactobacillus collinoides DSM 20515 = JCM 1123</name>
    <dbReference type="NCBI Taxonomy" id="1423733"/>
    <lineage>
        <taxon>Bacteria</taxon>
        <taxon>Bacillati</taxon>
        <taxon>Bacillota</taxon>
        <taxon>Bacilli</taxon>
        <taxon>Lactobacillales</taxon>
        <taxon>Lactobacillaceae</taxon>
        <taxon>Secundilactobacillus</taxon>
    </lineage>
</organism>